<feature type="non-terminal residue" evidence="2">
    <location>
        <position position="1"/>
    </location>
</feature>
<evidence type="ECO:0000313" key="3">
    <source>
        <dbReference type="Proteomes" id="UP000479190"/>
    </source>
</evidence>
<accession>A0A6H5HUW3</accession>
<gene>
    <name evidence="2" type="ORF">TBRA_LOCUS322</name>
</gene>
<reference evidence="2 3" key="1">
    <citation type="submission" date="2020-02" db="EMBL/GenBank/DDBJ databases">
        <authorList>
            <person name="Ferguson B K."/>
        </authorList>
    </citation>
    <scope>NUCLEOTIDE SEQUENCE [LARGE SCALE GENOMIC DNA]</scope>
</reference>
<organism evidence="2 3">
    <name type="scientific">Trichogramma brassicae</name>
    <dbReference type="NCBI Taxonomy" id="86971"/>
    <lineage>
        <taxon>Eukaryota</taxon>
        <taxon>Metazoa</taxon>
        <taxon>Ecdysozoa</taxon>
        <taxon>Arthropoda</taxon>
        <taxon>Hexapoda</taxon>
        <taxon>Insecta</taxon>
        <taxon>Pterygota</taxon>
        <taxon>Neoptera</taxon>
        <taxon>Endopterygota</taxon>
        <taxon>Hymenoptera</taxon>
        <taxon>Apocrita</taxon>
        <taxon>Proctotrupomorpha</taxon>
        <taxon>Chalcidoidea</taxon>
        <taxon>Trichogrammatidae</taxon>
        <taxon>Trichogramma</taxon>
    </lineage>
</organism>
<feature type="region of interest" description="Disordered" evidence="1">
    <location>
        <begin position="1"/>
        <end position="25"/>
    </location>
</feature>
<dbReference type="EMBL" id="CADCXV010000070">
    <property type="protein sequence ID" value="CAB0028093.1"/>
    <property type="molecule type" value="Genomic_DNA"/>
</dbReference>
<name>A0A6H5HUW3_9HYME</name>
<dbReference type="AlphaFoldDB" id="A0A6H5HUW3"/>
<keyword evidence="3" id="KW-1185">Reference proteome</keyword>
<feature type="compositionally biased region" description="Low complexity" evidence="1">
    <location>
        <begin position="1"/>
        <end position="18"/>
    </location>
</feature>
<feature type="compositionally biased region" description="Low complexity" evidence="1">
    <location>
        <begin position="213"/>
        <end position="232"/>
    </location>
</feature>
<feature type="region of interest" description="Disordered" evidence="1">
    <location>
        <begin position="64"/>
        <end position="306"/>
    </location>
</feature>
<feature type="compositionally biased region" description="Basic residues" evidence="1">
    <location>
        <begin position="297"/>
        <end position="306"/>
    </location>
</feature>
<proteinExistence type="predicted"/>
<dbReference type="OrthoDB" id="10637178at2759"/>
<protein>
    <submittedName>
        <fullName evidence="2">Uncharacterized protein</fullName>
    </submittedName>
</protein>
<sequence length="306" mass="33021">LAGPWSAGRASARLGASLHRQSAARRGEIDTGGVHGEAIRHKCAPYERWAVSRGATTNPTIAAAAKTRAREYSPHARRPRGRRGHESALTGGLPAPLIPSINMWPAPDELTRGAPADSAAAANDILPSIELTPPETRRRDSESRGNAFSRSPKRSDSEMSDGAPTVVQVPPSQPSMTDNFTARAHPRNPHAVPEPSRSVLAINMRLDQELVHRTSSNASRRSSHSSRQNSGKSESDASRTPSSSKKRASDRRQRDPTPHDGASPAVKASRSETQVPKEQRHAGGDARRDVDTTPKRTGNKKNSRKE</sequence>
<evidence type="ECO:0000313" key="2">
    <source>
        <dbReference type="EMBL" id="CAB0028093.1"/>
    </source>
</evidence>
<evidence type="ECO:0000256" key="1">
    <source>
        <dbReference type="SAM" id="MobiDB-lite"/>
    </source>
</evidence>
<dbReference type="Proteomes" id="UP000479190">
    <property type="component" value="Unassembled WGS sequence"/>
</dbReference>
<feature type="compositionally biased region" description="Basic and acidic residues" evidence="1">
    <location>
        <begin position="275"/>
        <end position="294"/>
    </location>
</feature>